<dbReference type="EMBL" id="CP113517">
    <property type="protein sequence ID" value="WAR44718.1"/>
    <property type="molecule type" value="Genomic_DNA"/>
</dbReference>
<keyword evidence="2" id="KW-1185">Reference proteome</keyword>
<dbReference type="CDD" id="cd21631">
    <property type="entry name" value="RHH_CopG_NikR-like"/>
    <property type="match status" value="1"/>
</dbReference>
<dbReference type="SUPFAM" id="SSF47598">
    <property type="entry name" value="Ribbon-helix-helix"/>
    <property type="match status" value="1"/>
</dbReference>
<reference evidence="1" key="1">
    <citation type="submission" date="2022-11" db="EMBL/GenBank/DDBJ databases">
        <title>Methylomonas rapida sp. nov., Carotenoid-Producing Obligate Methanotrophs with High Growth Characteristics and Biotechnological Potential.</title>
        <authorList>
            <person name="Tikhonova E.N."/>
            <person name="Suleimanov R.Z."/>
            <person name="Miroshnikov K."/>
            <person name="Oshkin I.Y."/>
            <person name="Belova S.E."/>
            <person name="Danilova O.V."/>
            <person name="Ashikhmin A."/>
            <person name="Konopkin A."/>
            <person name="But S.Y."/>
            <person name="Khmelenina V.N."/>
            <person name="Kuznetsov N."/>
            <person name="Pimenov N.V."/>
            <person name="Dedysh S.N."/>
        </authorList>
    </citation>
    <scope>NUCLEOTIDE SEQUENCE</scope>
    <source>
        <strain evidence="1">MP1</strain>
    </source>
</reference>
<name>A0ABY7GJW7_9GAMM</name>
<evidence type="ECO:0000313" key="1">
    <source>
        <dbReference type="EMBL" id="WAR44718.1"/>
    </source>
</evidence>
<dbReference type="InterPro" id="IPR010985">
    <property type="entry name" value="Ribbon_hlx_hlx"/>
</dbReference>
<accession>A0ABY7GJW7</accession>
<protein>
    <submittedName>
        <fullName evidence="1">DUF6290 family protein</fullName>
    </submittedName>
</protein>
<dbReference type="RefSeq" id="WP_255189691.1">
    <property type="nucleotide sequence ID" value="NZ_CP113517.1"/>
</dbReference>
<organism evidence="1 2">
    <name type="scientific">Methylomonas rapida</name>
    <dbReference type="NCBI Taxonomy" id="2963939"/>
    <lineage>
        <taxon>Bacteria</taxon>
        <taxon>Pseudomonadati</taxon>
        <taxon>Pseudomonadota</taxon>
        <taxon>Gammaproteobacteria</taxon>
        <taxon>Methylococcales</taxon>
        <taxon>Methylococcaceae</taxon>
        <taxon>Methylomonas</taxon>
    </lineage>
</organism>
<dbReference type="InterPro" id="IPR046257">
    <property type="entry name" value="DUF6290"/>
</dbReference>
<proteinExistence type="predicted"/>
<gene>
    <name evidence="1" type="ORF">NM686_020645</name>
</gene>
<dbReference type="Pfam" id="PF19807">
    <property type="entry name" value="DUF6290"/>
    <property type="match status" value="1"/>
</dbReference>
<evidence type="ECO:0000313" key="2">
    <source>
        <dbReference type="Proteomes" id="UP001162780"/>
    </source>
</evidence>
<sequence length="74" mass="8001">MMTLELDDETAKVLNALATEQHLSPTQLVKAALFEYLEDCQDAKLAEAAYQSYLDGGKVSHSLGDVVKSLGLDS</sequence>
<dbReference type="Proteomes" id="UP001162780">
    <property type="component" value="Chromosome"/>
</dbReference>